<dbReference type="SMART" id="SM00667">
    <property type="entry name" value="LisH"/>
    <property type="match status" value="1"/>
</dbReference>
<evidence type="ECO:0000256" key="1">
    <source>
        <dbReference type="SAM" id="MobiDB-lite"/>
    </source>
</evidence>
<reference evidence="2" key="1">
    <citation type="journal article" date="2016" name="Nat. Genet.">
        <title>A high-quality carrot genome assembly provides new insights into carotenoid accumulation and asterid genome evolution.</title>
        <authorList>
            <person name="Iorizzo M."/>
            <person name="Ellison S."/>
            <person name="Senalik D."/>
            <person name="Zeng P."/>
            <person name="Satapoomin P."/>
            <person name="Huang J."/>
            <person name="Bowman M."/>
            <person name="Iovene M."/>
            <person name="Sanseverino W."/>
            <person name="Cavagnaro P."/>
            <person name="Yildiz M."/>
            <person name="Macko-Podgorni A."/>
            <person name="Moranska E."/>
            <person name="Grzebelus E."/>
            <person name="Grzebelus D."/>
            <person name="Ashrafi H."/>
            <person name="Zheng Z."/>
            <person name="Cheng S."/>
            <person name="Spooner D."/>
            <person name="Van Deynze A."/>
            <person name="Simon P."/>
        </authorList>
    </citation>
    <scope>NUCLEOTIDE SEQUENCE</scope>
    <source>
        <tissue evidence="2">Leaf</tissue>
    </source>
</reference>
<organism evidence="2 3">
    <name type="scientific">Daucus carota subsp. sativus</name>
    <name type="common">Carrot</name>
    <dbReference type="NCBI Taxonomy" id="79200"/>
    <lineage>
        <taxon>Eukaryota</taxon>
        <taxon>Viridiplantae</taxon>
        <taxon>Streptophyta</taxon>
        <taxon>Embryophyta</taxon>
        <taxon>Tracheophyta</taxon>
        <taxon>Spermatophyta</taxon>
        <taxon>Magnoliopsida</taxon>
        <taxon>eudicotyledons</taxon>
        <taxon>Gunneridae</taxon>
        <taxon>Pentapetalae</taxon>
        <taxon>asterids</taxon>
        <taxon>campanulids</taxon>
        <taxon>Apiales</taxon>
        <taxon>Apiaceae</taxon>
        <taxon>Apioideae</taxon>
        <taxon>Scandiceae</taxon>
        <taxon>Daucinae</taxon>
        <taxon>Daucus</taxon>
        <taxon>Daucus sect. Daucus</taxon>
    </lineage>
</organism>
<evidence type="ECO:0000313" key="2">
    <source>
        <dbReference type="EMBL" id="WOG85150.1"/>
    </source>
</evidence>
<protein>
    <recommendedName>
        <fullName evidence="4">LisH domain-containing protein</fullName>
    </recommendedName>
</protein>
<dbReference type="EMBL" id="CP093343">
    <property type="protein sequence ID" value="WOG85150.1"/>
    <property type="molecule type" value="Genomic_DNA"/>
</dbReference>
<dbReference type="AlphaFoldDB" id="A0AAF0WBU7"/>
<feature type="region of interest" description="Disordered" evidence="1">
    <location>
        <begin position="144"/>
        <end position="169"/>
    </location>
</feature>
<name>A0AAF0WBU7_DAUCS</name>
<dbReference type="InterPro" id="IPR006594">
    <property type="entry name" value="LisH"/>
</dbReference>
<proteinExistence type="predicted"/>
<dbReference type="PROSITE" id="PS50896">
    <property type="entry name" value="LISH"/>
    <property type="match status" value="1"/>
</dbReference>
<dbReference type="Proteomes" id="UP000077755">
    <property type="component" value="Chromosome 1"/>
</dbReference>
<accession>A0AAF0WBU7</accession>
<evidence type="ECO:0008006" key="4">
    <source>
        <dbReference type="Google" id="ProtNLM"/>
    </source>
</evidence>
<evidence type="ECO:0000313" key="3">
    <source>
        <dbReference type="Proteomes" id="UP000077755"/>
    </source>
</evidence>
<sequence length="169" mass="18577">MASGDSKKMLNHCIYNYMKEKGLHVAADVFAVEANLDLGELLDSDKDMLKDWWRLFWPQFSSRLANKARGNSRPSVQPSMDDVIAMLASSEKQGAIGSQQALGGNPPQNVIPIPVTNQLMIANSGPAMDNFMENPPVSSRAVIRSGRAEHNSSRVLSSRAEPARLRKRA</sequence>
<keyword evidence="3" id="KW-1185">Reference proteome</keyword>
<gene>
    <name evidence="2" type="ORF">DCAR_0104337</name>
</gene>
<dbReference type="KEGG" id="dcr:108204645"/>
<reference evidence="2" key="2">
    <citation type="submission" date="2022-03" db="EMBL/GenBank/DDBJ databases">
        <title>Draft title - Genomic analysis of global carrot germplasm unveils the trajectory of domestication and the origin of high carotenoid orange carrot.</title>
        <authorList>
            <person name="Iorizzo M."/>
            <person name="Ellison S."/>
            <person name="Senalik D."/>
            <person name="Macko-Podgorni A."/>
            <person name="Grzebelus D."/>
            <person name="Bostan H."/>
            <person name="Rolling W."/>
            <person name="Curaba J."/>
            <person name="Simon P."/>
        </authorList>
    </citation>
    <scope>NUCLEOTIDE SEQUENCE</scope>
    <source>
        <tissue evidence="2">Leaf</tissue>
    </source>
</reference>